<evidence type="ECO:0000313" key="2">
    <source>
        <dbReference type="Proteomes" id="UP000828390"/>
    </source>
</evidence>
<protein>
    <submittedName>
        <fullName evidence="1">Uncharacterized protein</fullName>
    </submittedName>
</protein>
<reference evidence="1" key="2">
    <citation type="submission" date="2020-11" db="EMBL/GenBank/DDBJ databases">
        <authorList>
            <person name="McCartney M.A."/>
            <person name="Auch B."/>
            <person name="Kono T."/>
            <person name="Mallez S."/>
            <person name="Becker A."/>
            <person name="Gohl D.M."/>
            <person name="Silverstein K.A.T."/>
            <person name="Koren S."/>
            <person name="Bechman K.B."/>
            <person name="Herman A."/>
            <person name="Abrahante J.E."/>
            <person name="Garbe J."/>
        </authorList>
    </citation>
    <scope>NUCLEOTIDE SEQUENCE</scope>
    <source>
        <strain evidence="1">Duluth1</strain>
        <tissue evidence="1">Whole animal</tissue>
    </source>
</reference>
<proteinExistence type="predicted"/>
<reference evidence="1" key="1">
    <citation type="journal article" date="2019" name="bioRxiv">
        <title>The Genome of the Zebra Mussel, Dreissena polymorpha: A Resource for Invasive Species Research.</title>
        <authorList>
            <person name="McCartney M.A."/>
            <person name="Auch B."/>
            <person name="Kono T."/>
            <person name="Mallez S."/>
            <person name="Zhang Y."/>
            <person name="Obille A."/>
            <person name="Becker A."/>
            <person name="Abrahante J.E."/>
            <person name="Garbe J."/>
            <person name="Badalamenti J.P."/>
            <person name="Herman A."/>
            <person name="Mangelson H."/>
            <person name="Liachko I."/>
            <person name="Sullivan S."/>
            <person name="Sone E.D."/>
            <person name="Koren S."/>
            <person name="Silverstein K.A.T."/>
            <person name="Beckman K.B."/>
            <person name="Gohl D.M."/>
        </authorList>
    </citation>
    <scope>NUCLEOTIDE SEQUENCE</scope>
    <source>
        <strain evidence="1">Duluth1</strain>
        <tissue evidence="1">Whole animal</tissue>
    </source>
</reference>
<name>A0A9D4EMV1_DREPO</name>
<accession>A0A9D4EMV1</accession>
<sequence length="76" mass="8763">MAANECMNEERFFMQYVLPRETISPEAQGVTGLCCEEEKMMKNGVPVSAVDIKIASNKFSHWLQKFLMQFVLQIMD</sequence>
<gene>
    <name evidence="1" type="ORF">DPMN_160797</name>
</gene>
<dbReference type="EMBL" id="JAIWYP010000008">
    <property type="protein sequence ID" value="KAH3782875.1"/>
    <property type="molecule type" value="Genomic_DNA"/>
</dbReference>
<dbReference type="Proteomes" id="UP000828390">
    <property type="component" value="Unassembled WGS sequence"/>
</dbReference>
<organism evidence="1 2">
    <name type="scientific">Dreissena polymorpha</name>
    <name type="common">Zebra mussel</name>
    <name type="synonym">Mytilus polymorpha</name>
    <dbReference type="NCBI Taxonomy" id="45954"/>
    <lineage>
        <taxon>Eukaryota</taxon>
        <taxon>Metazoa</taxon>
        <taxon>Spiralia</taxon>
        <taxon>Lophotrochozoa</taxon>
        <taxon>Mollusca</taxon>
        <taxon>Bivalvia</taxon>
        <taxon>Autobranchia</taxon>
        <taxon>Heteroconchia</taxon>
        <taxon>Euheterodonta</taxon>
        <taxon>Imparidentia</taxon>
        <taxon>Neoheterodontei</taxon>
        <taxon>Myida</taxon>
        <taxon>Dreissenoidea</taxon>
        <taxon>Dreissenidae</taxon>
        <taxon>Dreissena</taxon>
    </lineage>
</organism>
<keyword evidence="2" id="KW-1185">Reference proteome</keyword>
<evidence type="ECO:0000313" key="1">
    <source>
        <dbReference type="EMBL" id="KAH3782875.1"/>
    </source>
</evidence>
<dbReference type="AlphaFoldDB" id="A0A9D4EMV1"/>
<comment type="caution">
    <text evidence="1">The sequence shown here is derived from an EMBL/GenBank/DDBJ whole genome shotgun (WGS) entry which is preliminary data.</text>
</comment>